<comment type="caution">
    <text evidence="1">The sequence shown here is derived from an EMBL/GenBank/DDBJ whole genome shotgun (WGS) entry which is preliminary data.</text>
</comment>
<keyword evidence="2" id="KW-1185">Reference proteome</keyword>
<dbReference type="Proteomes" id="UP001359469">
    <property type="component" value="Unassembled WGS sequence"/>
</dbReference>
<accession>A0ABU8JIX7</accession>
<reference evidence="1 2" key="1">
    <citation type="submission" date="2024-03" db="EMBL/GenBank/DDBJ databases">
        <title>Analysis of soft rot Pectobacteriaceae population diversity in US potato growing regions between 2016 and 2022.</title>
        <authorList>
            <person name="Ma X."/>
            <person name="Zhang X."/>
            <person name="Stodghill P."/>
            <person name="Rioux R."/>
            <person name="Babler B."/>
            <person name="Shrestha S."/>
            <person name="Babler B."/>
            <person name="Rivedal H."/>
            <person name="Frost K."/>
            <person name="Hao J."/>
            <person name="Secor G."/>
            <person name="Swingle B."/>
        </authorList>
    </citation>
    <scope>NUCLEOTIDE SEQUENCE [LARGE SCALE GENOMIC DNA]</scope>
    <source>
        <strain evidence="1 2">SR64</strain>
    </source>
</reference>
<dbReference type="RefSeq" id="WP_336729234.1">
    <property type="nucleotide sequence ID" value="NZ_JBBBOO010000004.1"/>
</dbReference>
<evidence type="ECO:0000313" key="2">
    <source>
        <dbReference type="Proteomes" id="UP001359469"/>
    </source>
</evidence>
<evidence type="ECO:0000313" key="1">
    <source>
        <dbReference type="EMBL" id="MEI7063402.1"/>
    </source>
</evidence>
<sequence>MLHSLRHAADRGAHIVAFNTLRERGLERIAIVLLKKALKAR</sequence>
<dbReference type="EMBL" id="JBBBOO010000004">
    <property type="protein sequence ID" value="MEI7063402.1"/>
    <property type="molecule type" value="Genomic_DNA"/>
</dbReference>
<protein>
    <submittedName>
        <fullName evidence="1">Uncharacterized protein</fullName>
    </submittedName>
</protein>
<proteinExistence type="predicted"/>
<name>A0ABU8JIX7_DICCH</name>
<gene>
    <name evidence="1" type="ORF">WCU84_06960</name>
</gene>
<organism evidence="1 2">
    <name type="scientific">Dickeya chrysanthemi</name>
    <name type="common">Pectobacterium chrysanthemi</name>
    <name type="synonym">Erwinia chrysanthemi</name>
    <dbReference type="NCBI Taxonomy" id="556"/>
    <lineage>
        <taxon>Bacteria</taxon>
        <taxon>Pseudomonadati</taxon>
        <taxon>Pseudomonadota</taxon>
        <taxon>Gammaproteobacteria</taxon>
        <taxon>Enterobacterales</taxon>
        <taxon>Pectobacteriaceae</taxon>
        <taxon>Dickeya</taxon>
    </lineage>
</organism>